<accession>A0AAW0SQN1</accession>
<dbReference type="SUPFAM" id="SSF63748">
    <property type="entry name" value="Tudor/PWWP/MBT"/>
    <property type="match status" value="1"/>
</dbReference>
<reference evidence="4 5" key="1">
    <citation type="submission" date="2023-03" db="EMBL/GenBank/DDBJ databases">
        <title>High-quality genome of Scylla paramamosain provides insights in environmental adaptation.</title>
        <authorList>
            <person name="Zhang L."/>
        </authorList>
    </citation>
    <scope>NUCLEOTIDE SEQUENCE [LARGE SCALE GENOMIC DNA]</scope>
    <source>
        <strain evidence="4">LZ_2023a</strain>
        <tissue evidence="4">Muscle</tissue>
    </source>
</reference>
<name>A0AAW0SQN1_SCYPA</name>
<evidence type="ECO:0000256" key="2">
    <source>
        <dbReference type="SAM" id="MobiDB-lite"/>
    </source>
</evidence>
<feature type="region of interest" description="Disordered" evidence="2">
    <location>
        <begin position="214"/>
        <end position="239"/>
    </location>
</feature>
<keyword evidence="1" id="KW-0694">RNA-binding</keyword>
<dbReference type="Pfam" id="PF00013">
    <property type="entry name" value="KH_1"/>
    <property type="match status" value="2"/>
</dbReference>
<dbReference type="CDD" id="cd00105">
    <property type="entry name" value="KH-I"/>
    <property type="match status" value="1"/>
</dbReference>
<dbReference type="Gene3D" id="2.40.50.90">
    <property type="match status" value="1"/>
</dbReference>
<proteinExistence type="predicted"/>
<dbReference type="GO" id="GO:0030719">
    <property type="term" value="P:P granule organization"/>
    <property type="evidence" value="ECO:0007669"/>
    <property type="project" value="TreeGrafter"/>
</dbReference>
<evidence type="ECO:0000313" key="5">
    <source>
        <dbReference type="Proteomes" id="UP001487740"/>
    </source>
</evidence>
<dbReference type="GO" id="GO:0005739">
    <property type="term" value="C:mitochondrion"/>
    <property type="evidence" value="ECO:0007669"/>
    <property type="project" value="UniProtKB-ARBA"/>
</dbReference>
<dbReference type="InterPro" id="IPR050621">
    <property type="entry name" value="Tudor_domain_containing"/>
</dbReference>
<gene>
    <name evidence="4" type="ORF">O3P69_013730</name>
</gene>
<dbReference type="GO" id="GO:0043186">
    <property type="term" value="C:P granule"/>
    <property type="evidence" value="ECO:0007669"/>
    <property type="project" value="TreeGrafter"/>
</dbReference>
<comment type="caution">
    <text evidence="4">The sequence shown here is derived from an EMBL/GenBank/DDBJ whole genome shotgun (WGS) entry which is preliminary data.</text>
</comment>
<keyword evidence="5" id="KW-1185">Reference proteome</keyword>
<dbReference type="EMBL" id="JARAKH010000047">
    <property type="protein sequence ID" value="KAK8377291.1"/>
    <property type="molecule type" value="Genomic_DNA"/>
</dbReference>
<dbReference type="InterPro" id="IPR004087">
    <property type="entry name" value="KH_dom"/>
</dbReference>
<dbReference type="Gene3D" id="3.30.1370.10">
    <property type="entry name" value="K Homology domain, type 1"/>
    <property type="match status" value="2"/>
</dbReference>
<dbReference type="SMART" id="SM00322">
    <property type="entry name" value="KH"/>
    <property type="match status" value="2"/>
</dbReference>
<dbReference type="PANTHER" id="PTHR22948:SF29">
    <property type="entry name" value="FI02030P-RELATED"/>
    <property type="match status" value="1"/>
</dbReference>
<dbReference type="InterPro" id="IPR036612">
    <property type="entry name" value="KH_dom_type_1_sf"/>
</dbReference>
<dbReference type="PROSITE" id="PS50304">
    <property type="entry name" value="TUDOR"/>
    <property type="match status" value="1"/>
</dbReference>
<dbReference type="GO" id="GO:0003723">
    <property type="term" value="F:RNA binding"/>
    <property type="evidence" value="ECO:0007669"/>
    <property type="project" value="UniProtKB-UniRule"/>
</dbReference>
<dbReference type="Pfam" id="PF00567">
    <property type="entry name" value="TUDOR"/>
    <property type="match status" value="1"/>
</dbReference>
<organism evidence="4 5">
    <name type="scientific">Scylla paramamosain</name>
    <name type="common">Mud crab</name>
    <dbReference type="NCBI Taxonomy" id="85552"/>
    <lineage>
        <taxon>Eukaryota</taxon>
        <taxon>Metazoa</taxon>
        <taxon>Ecdysozoa</taxon>
        <taxon>Arthropoda</taxon>
        <taxon>Crustacea</taxon>
        <taxon>Multicrustacea</taxon>
        <taxon>Malacostraca</taxon>
        <taxon>Eumalacostraca</taxon>
        <taxon>Eucarida</taxon>
        <taxon>Decapoda</taxon>
        <taxon>Pleocyemata</taxon>
        <taxon>Brachyura</taxon>
        <taxon>Eubrachyura</taxon>
        <taxon>Portunoidea</taxon>
        <taxon>Portunidae</taxon>
        <taxon>Portuninae</taxon>
        <taxon>Scylla</taxon>
    </lineage>
</organism>
<evidence type="ECO:0000256" key="1">
    <source>
        <dbReference type="PROSITE-ProRule" id="PRU00117"/>
    </source>
</evidence>
<dbReference type="PROSITE" id="PS50084">
    <property type="entry name" value="KH_TYPE_1"/>
    <property type="match status" value="2"/>
</dbReference>
<dbReference type="AlphaFoldDB" id="A0AAW0SQN1"/>
<dbReference type="PANTHER" id="PTHR22948">
    <property type="entry name" value="TUDOR DOMAIN CONTAINING PROTEIN"/>
    <property type="match status" value="1"/>
</dbReference>
<protein>
    <recommendedName>
        <fullName evidence="3">Tudor domain-containing protein</fullName>
    </recommendedName>
</protein>
<dbReference type="Proteomes" id="UP001487740">
    <property type="component" value="Unassembled WGS sequence"/>
</dbReference>
<feature type="domain" description="Tudor" evidence="3">
    <location>
        <begin position="299"/>
        <end position="364"/>
    </location>
</feature>
<dbReference type="SUPFAM" id="SSF54791">
    <property type="entry name" value="Eukaryotic type KH-domain (KH-domain type I)"/>
    <property type="match status" value="2"/>
</dbReference>
<evidence type="ECO:0000259" key="3">
    <source>
        <dbReference type="PROSITE" id="PS50304"/>
    </source>
</evidence>
<dbReference type="InterPro" id="IPR035437">
    <property type="entry name" value="SNase_OB-fold_sf"/>
</dbReference>
<sequence length="450" mass="50048">MEASRLKTLILPLGGALLLSGAAGAMYYYLTRRDGEESEVAPGKSSMWTSVKVEVPVQAVGVVIGRQGSNIRLIQDSTNTRIKFSDGEENGKRMCAILGLPENVRLARQLIMKAVDEQPVVEVSEVKVPNMAISRIIGRNGDTVRSISHSTGVKVTVVKEEDFTTSPSSSEDMRRIILKGSKEQIEAAKIQLLEKVAEAEEYRQKISESASKMSLRFRGRQGTQDSESSLGSNGGVHQEVLSSSSTDKFIEAYVSAVNSATHFWLQVVSPRAIDLDKLVTEMTEYYSNEENRELHELEKVTVDSIVAAKFPHDDSWYRGRVCSFSHNEEDPRQNQVTVYYVDFGDTETIQMNTVCELRTDFLKLGFQAIECFLANINPESAQSEEAADMFEELTYASQWKSVMVRVIGYQQQGITTIPCVQIIDTNGPMDIDVAKELVKRGLASFDRDPS</sequence>
<dbReference type="SMART" id="SM00333">
    <property type="entry name" value="TUDOR"/>
    <property type="match status" value="1"/>
</dbReference>
<evidence type="ECO:0000313" key="4">
    <source>
        <dbReference type="EMBL" id="KAK8377291.1"/>
    </source>
</evidence>
<feature type="compositionally biased region" description="Polar residues" evidence="2">
    <location>
        <begin position="221"/>
        <end position="231"/>
    </location>
</feature>
<dbReference type="GO" id="GO:0034587">
    <property type="term" value="P:piRNA processing"/>
    <property type="evidence" value="ECO:0007669"/>
    <property type="project" value="TreeGrafter"/>
</dbReference>
<dbReference type="GO" id="GO:0007283">
    <property type="term" value="P:spermatogenesis"/>
    <property type="evidence" value="ECO:0007669"/>
    <property type="project" value="TreeGrafter"/>
</dbReference>
<dbReference type="InterPro" id="IPR002999">
    <property type="entry name" value="Tudor"/>
</dbReference>
<dbReference type="InterPro" id="IPR004088">
    <property type="entry name" value="KH_dom_type_1"/>
</dbReference>
<dbReference type="SUPFAM" id="SSF50199">
    <property type="entry name" value="Staphylococcal nuclease"/>
    <property type="match status" value="1"/>
</dbReference>
<dbReference type="Gene3D" id="2.30.30.140">
    <property type="match status" value="1"/>
</dbReference>